<keyword evidence="3 6" id="KW-0547">Nucleotide-binding</keyword>
<feature type="region of interest" description="Disordered" evidence="9">
    <location>
        <begin position="729"/>
        <end position="905"/>
    </location>
</feature>
<keyword evidence="2" id="KW-0963">Cytoplasm</keyword>
<dbReference type="PANTHER" id="PTHR47969:SF15">
    <property type="entry name" value="CHROMOSOME-ASSOCIATED KINESIN KIF4A-RELATED"/>
    <property type="match status" value="1"/>
</dbReference>
<evidence type="ECO:0000259" key="10">
    <source>
        <dbReference type="PROSITE" id="PS50067"/>
    </source>
</evidence>
<dbReference type="AlphaFoldDB" id="A0A813ETQ0"/>
<dbReference type="InterPro" id="IPR019821">
    <property type="entry name" value="Kinesin_motor_CS"/>
</dbReference>
<dbReference type="PROSITE" id="PS00411">
    <property type="entry name" value="KINESIN_MOTOR_1"/>
    <property type="match status" value="1"/>
</dbReference>
<keyword evidence="4 6" id="KW-0067">ATP-binding</keyword>
<dbReference type="PANTHER" id="PTHR47969">
    <property type="entry name" value="CHROMOSOME-ASSOCIATED KINESIN KIF4A-RELATED"/>
    <property type="match status" value="1"/>
</dbReference>
<evidence type="ECO:0000256" key="7">
    <source>
        <dbReference type="RuleBase" id="RU000394"/>
    </source>
</evidence>
<dbReference type="GO" id="GO:0005874">
    <property type="term" value="C:microtubule"/>
    <property type="evidence" value="ECO:0007669"/>
    <property type="project" value="UniProtKB-KW"/>
</dbReference>
<proteinExistence type="inferred from homology"/>
<feature type="compositionally biased region" description="Polar residues" evidence="9">
    <location>
        <begin position="764"/>
        <end position="773"/>
    </location>
</feature>
<dbReference type="InterPro" id="IPR001752">
    <property type="entry name" value="Kinesin_motor_dom"/>
</dbReference>
<evidence type="ECO:0000256" key="3">
    <source>
        <dbReference type="ARBA" id="ARBA00022741"/>
    </source>
</evidence>
<keyword evidence="7" id="KW-0493">Microtubule</keyword>
<sequence length="905" mass="97656">MRSARCSEGLEGGASSSSVQVVVRARPPLAQEAPYGHCTRIEGHKVVLTTSAAEADERRRKSGLQPGRVREVECQYDQVLGMRSSQEDVWQTVSPTVDKAFEGFNVTLFTYGMTGSGKTHTMLGPRLMESAFEGKQPPTVAEMSGCEKRGLVPRVMQRVFEGLRGSPGSQVTLSYLQIYQERCYDLLQPAAAARPLKIREESGSSRAVYLEGLREIPVDNVEACFDALLYGFSNVAFRATSFNEQSSRAHCILTLTLRQKAGSGIRESKVRLVDLAGNERWDALGPGMSQQHVRELTAINKSLHVLGSCIQVLSHAPPVSKRDGQPLEKHVPYRDSALTMILRDSLSGNSFTMMVCTICSSSLYQVQTLCTLRFADRAKRVKMKARVCDSLDPKAALQKTQSEVEYLRSLVARGESDNRPGEELRKRMSQLQQSYSSLEGENRTLREQLIRLETKQQQQLQELQEQQLTAAATLAATGGVRLRPLRRATSEPSLPGPDEWFGAEECDYGDVVDLGFSLTVRQDGAAKTWGAGSINRGRSVGVLHGKKATDSIPAAAPEETPERDSKPHEELPDFVKTPSSACLHRRPSSARSRPGSGTPRAEKRTSQDAGATTGSNLSMKLQARARERNQSVSQPSLGRCPQGHELVSLGSGLRPLPAAASVAYVEWHCDNPSCSSSSARTPELCRFHCASCQHDLCQNCQQEQLPRVPSAVASSGDRCFEVLAVAAKPAAPPPSTSSAYAQPSRPVGTASRGSSAQGRRFRPTSANRASSALQPAAVVPGNAAAALPPPPPPMPLAPAPMALAPRPKQRPKPGSQSARSAFARPAPPEATAPAGVAAASDMTDTDRDRHERLQQYFRDKFGDEPADADSKPRTCDSNGPAVPGSSFSSASTAPTTPDAAARMKL</sequence>
<dbReference type="SMART" id="SM00129">
    <property type="entry name" value="KISc"/>
    <property type="match status" value="1"/>
</dbReference>
<feature type="compositionally biased region" description="Basic and acidic residues" evidence="9">
    <location>
        <begin position="560"/>
        <end position="573"/>
    </location>
</feature>
<comment type="similarity">
    <text evidence="6 7">Belongs to the TRAFAC class myosin-kinesin ATPase superfamily. Kinesin family.</text>
</comment>
<dbReference type="GO" id="GO:0007018">
    <property type="term" value="P:microtubule-based movement"/>
    <property type="evidence" value="ECO:0007669"/>
    <property type="project" value="InterPro"/>
</dbReference>
<dbReference type="SUPFAM" id="SSF52540">
    <property type="entry name" value="P-loop containing nucleoside triphosphate hydrolases"/>
    <property type="match status" value="1"/>
</dbReference>
<dbReference type="EMBL" id="CAJNNV010017749">
    <property type="protein sequence ID" value="CAE8605361.1"/>
    <property type="molecule type" value="Genomic_DNA"/>
</dbReference>
<dbReference type="GO" id="GO:0007052">
    <property type="term" value="P:mitotic spindle organization"/>
    <property type="evidence" value="ECO:0007669"/>
    <property type="project" value="TreeGrafter"/>
</dbReference>
<feature type="domain" description="Kinesin motor" evidence="10">
    <location>
        <begin position="18"/>
        <end position="381"/>
    </location>
</feature>
<evidence type="ECO:0000313" key="12">
    <source>
        <dbReference type="Proteomes" id="UP000654075"/>
    </source>
</evidence>
<dbReference type="InterPro" id="IPR027417">
    <property type="entry name" value="P-loop_NTPase"/>
</dbReference>
<dbReference type="InterPro" id="IPR027640">
    <property type="entry name" value="Kinesin-like_fam"/>
</dbReference>
<keyword evidence="6 7" id="KW-0505">Motor protein</keyword>
<gene>
    <name evidence="11" type="ORF">PGLA1383_LOCUS23478</name>
</gene>
<evidence type="ECO:0000256" key="9">
    <source>
        <dbReference type="SAM" id="MobiDB-lite"/>
    </source>
</evidence>
<comment type="subcellular location">
    <subcellularLocation>
        <location evidence="1">Cytoplasm</location>
    </subcellularLocation>
</comment>
<dbReference type="PROSITE" id="PS50067">
    <property type="entry name" value="KINESIN_MOTOR_2"/>
    <property type="match status" value="1"/>
</dbReference>
<keyword evidence="12" id="KW-1185">Reference proteome</keyword>
<dbReference type="GO" id="GO:0003777">
    <property type="term" value="F:microtubule motor activity"/>
    <property type="evidence" value="ECO:0007669"/>
    <property type="project" value="InterPro"/>
</dbReference>
<feature type="compositionally biased region" description="Low complexity" evidence="9">
    <location>
        <begin position="815"/>
        <end position="824"/>
    </location>
</feature>
<dbReference type="GO" id="GO:0008017">
    <property type="term" value="F:microtubule binding"/>
    <property type="evidence" value="ECO:0007669"/>
    <property type="project" value="InterPro"/>
</dbReference>
<dbReference type="Pfam" id="PF00225">
    <property type="entry name" value="Kinesin"/>
    <property type="match status" value="1"/>
</dbReference>
<keyword evidence="5 8" id="KW-0175">Coiled coil</keyword>
<feature type="region of interest" description="Disordered" evidence="9">
    <location>
        <begin position="529"/>
        <end position="617"/>
    </location>
</feature>
<dbReference type="OrthoDB" id="3176171at2759"/>
<dbReference type="Proteomes" id="UP000654075">
    <property type="component" value="Unassembled WGS sequence"/>
</dbReference>
<dbReference type="InterPro" id="IPR036961">
    <property type="entry name" value="Kinesin_motor_dom_sf"/>
</dbReference>
<evidence type="ECO:0000256" key="6">
    <source>
        <dbReference type="PROSITE-ProRule" id="PRU00283"/>
    </source>
</evidence>
<dbReference type="GO" id="GO:0005875">
    <property type="term" value="C:microtubule associated complex"/>
    <property type="evidence" value="ECO:0007669"/>
    <property type="project" value="TreeGrafter"/>
</dbReference>
<protein>
    <recommendedName>
        <fullName evidence="7">Kinesin-like protein</fullName>
    </recommendedName>
</protein>
<feature type="compositionally biased region" description="Polar residues" evidence="9">
    <location>
        <begin position="607"/>
        <end position="617"/>
    </location>
</feature>
<evidence type="ECO:0000256" key="4">
    <source>
        <dbReference type="ARBA" id="ARBA00022840"/>
    </source>
</evidence>
<evidence type="ECO:0000256" key="1">
    <source>
        <dbReference type="ARBA" id="ARBA00004496"/>
    </source>
</evidence>
<dbReference type="Gene3D" id="3.40.850.10">
    <property type="entry name" value="Kinesin motor domain"/>
    <property type="match status" value="1"/>
</dbReference>
<comment type="caution">
    <text evidence="11">The sequence shown here is derived from an EMBL/GenBank/DDBJ whole genome shotgun (WGS) entry which is preliminary data.</text>
</comment>
<dbReference type="PRINTS" id="PR00380">
    <property type="entry name" value="KINESINHEAVY"/>
</dbReference>
<feature type="coiled-coil region" evidence="8">
    <location>
        <begin position="421"/>
        <end position="469"/>
    </location>
</feature>
<dbReference type="GO" id="GO:0051231">
    <property type="term" value="P:spindle elongation"/>
    <property type="evidence" value="ECO:0007669"/>
    <property type="project" value="TreeGrafter"/>
</dbReference>
<feature type="compositionally biased region" description="Basic and acidic residues" evidence="9">
    <location>
        <begin position="844"/>
        <end position="874"/>
    </location>
</feature>
<dbReference type="GO" id="GO:0005737">
    <property type="term" value="C:cytoplasm"/>
    <property type="evidence" value="ECO:0007669"/>
    <property type="project" value="UniProtKB-SubCell"/>
</dbReference>
<evidence type="ECO:0000256" key="2">
    <source>
        <dbReference type="ARBA" id="ARBA00022490"/>
    </source>
</evidence>
<name>A0A813ETQ0_POLGL</name>
<feature type="compositionally biased region" description="Pro residues" evidence="9">
    <location>
        <begin position="787"/>
        <end position="798"/>
    </location>
</feature>
<feature type="binding site" evidence="6">
    <location>
        <begin position="112"/>
        <end position="119"/>
    </location>
    <ligand>
        <name>ATP</name>
        <dbReference type="ChEBI" id="CHEBI:30616"/>
    </ligand>
</feature>
<reference evidence="11" key="1">
    <citation type="submission" date="2021-02" db="EMBL/GenBank/DDBJ databases">
        <authorList>
            <person name="Dougan E. K."/>
            <person name="Rhodes N."/>
            <person name="Thang M."/>
            <person name="Chan C."/>
        </authorList>
    </citation>
    <scope>NUCLEOTIDE SEQUENCE</scope>
</reference>
<feature type="compositionally biased region" description="Low complexity" evidence="9">
    <location>
        <begin position="775"/>
        <end position="786"/>
    </location>
</feature>
<accession>A0A813ETQ0</accession>
<feature type="non-terminal residue" evidence="11">
    <location>
        <position position="905"/>
    </location>
</feature>
<evidence type="ECO:0000256" key="5">
    <source>
        <dbReference type="ARBA" id="ARBA00023054"/>
    </source>
</evidence>
<organism evidence="11 12">
    <name type="scientific">Polarella glacialis</name>
    <name type="common">Dinoflagellate</name>
    <dbReference type="NCBI Taxonomy" id="89957"/>
    <lineage>
        <taxon>Eukaryota</taxon>
        <taxon>Sar</taxon>
        <taxon>Alveolata</taxon>
        <taxon>Dinophyceae</taxon>
        <taxon>Suessiales</taxon>
        <taxon>Suessiaceae</taxon>
        <taxon>Polarella</taxon>
    </lineage>
</organism>
<feature type="compositionally biased region" description="Low complexity" evidence="9">
    <location>
        <begin position="589"/>
        <end position="599"/>
    </location>
</feature>
<evidence type="ECO:0000313" key="11">
    <source>
        <dbReference type="EMBL" id="CAE8605361.1"/>
    </source>
</evidence>
<feature type="compositionally biased region" description="Low complexity" evidence="9">
    <location>
        <begin position="880"/>
        <end position="905"/>
    </location>
</feature>
<dbReference type="GO" id="GO:0005524">
    <property type="term" value="F:ATP binding"/>
    <property type="evidence" value="ECO:0007669"/>
    <property type="project" value="UniProtKB-UniRule"/>
</dbReference>
<evidence type="ECO:0000256" key="8">
    <source>
        <dbReference type="SAM" id="Coils"/>
    </source>
</evidence>